<dbReference type="OrthoDB" id="427030at2759"/>
<keyword evidence="3 7" id="KW-0863">Zinc-finger</keyword>
<comment type="similarity">
    <text evidence="6">Belongs to the snail C2H2-type zinc-finger protein family.</text>
</comment>
<dbReference type="InterPro" id="IPR012934">
    <property type="entry name" value="Znf_AD"/>
</dbReference>
<proteinExistence type="inferred from homology"/>
<evidence type="ECO:0000259" key="9">
    <source>
        <dbReference type="PROSITE" id="PS50157"/>
    </source>
</evidence>
<dbReference type="Proteomes" id="UP001153714">
    <property type="component" value="Chromosome 23"/>
</dbReference>
<dbReference type="GO" id="GO:0000981">
    <property type="term" value="F:DNA-binding transcription factor activity, RNA polymerase II-specific"/>
    <property type="evidence" value="ECO:0007669"/>
    <property type="project" value="TreeGrafter"/>
</dbReference>
<dbReference type="FunFam" id="3.30.160.60:FF:001732">
    <property type="entry name" value="Zgc:162936"/>
    <property type="match status" value="1"/>
</dbReference>
<evidence type="ECO:0000256" key="2">
    <source>
        <dbReference type="ARBA" id="ARBA00022737"/>
    </source>
</evidence>
<accession>A0A9N9R6T3</accession>
<evidence type="ECO:0000256" key="7">
    <source>
        <dbReference type="PROSITE-ProRule" id="PRU00042"/>
    </source>
</evidence>
<dbReference type="Gene3D" id="3.30.160.60">
    <property type="entry name" value="Classic Zinc Finger"/>
    <property type="match status" value="8"/>
</dbReference>
<keyword evidence="12" id="KW-1185">Reference proteome</keyword>
<evidence type="ECO:0000256" key="1">
    <source>
        <dbReference type="ARBA" id="ARBA00022723"/>
    </source>
</evidence>
<feature type="domain" description="C2H2-type" evidence="9">
    <location>
        <begin position="754"/>
        <end position="777"/>
    </location>
</feature>
<gene>
    <name evidence="11" type="ORF">DIATSA_LOCUS8340</name>
</gene>
<evidence type="ECO:0000256" key="4">
    <source>
        <dbReference type="ARBA" id="ARBA00022833"/>
    </source>
</evidence>
<feature type="domain" description="C2H2-type" evidence="9">
    <location>
        <begin position="726"/>
        <end position="753"/>
    </location>
</feature>
<feature type="domain" description="C2H2-type" evidence="9">
    <location>
        <begin position="526"/>
        <end position="553"/>
    </location>
</feature>
<feature type="domain" description="C2H2-type" evidence="9">
    <location>
        <begin position="698"/>
        <end position="725"/>
    </location>
</feature>
<dbReference type="SUPFAM" id="SSF57667">
    <property type="entry name" value="beta-beta-alpha zinc fingers"/>
    <property type="match status" value="7"/>
</dbReference>
<feature type="domain" description="ZAD" evidence="10">
    <location>
        <begin position="130"/>
        <end position="201"/>
    </location>
</feature>
<dbReference type="EMBL" id="OU893354">
    <property type="protein sequence ID" value="CAG9790678.1"/>
    <property type="molecule type" value="Genomic_DNA"/>
</dbReference>
<feature type="domain" description="C2H2-type" evidence="9">
    <location>
        <begin position="671"/>
        <end position="698"/>
    </location>
</feature>
<keyword evidence="4 8" id="KW-0862">Zinc</keyword>
<organism evidence="11 12">
    <name type="scientific">Diatraea saccharalis</name>
    <name type="common">sugarcane borer</name>
    <dbReference type="NCBI Taxonomy" id="40085"/>
    <lineage>
        <taxon>Eukaryota</taxon>
        <taxon>Metazoa</taxon>
        <taxon>Ecdysozoa</taxon>
        <taxon>Arthropoda</taxon>
        <taxon>Hexapoda</taxon>
        <taxon>Insecta</taxon>
        <taxon>Pterygota</taxon>
        <taxon>Neoptera</taxon>
        <taxon>Endopterygota</taxon>
        <taxon>Lepidoptera</taxon>
        <taxon>Glossata</taxon>
        <taxon>Ditrysia</taxon>
        <taxon>Pyraloidea</taxon>
        <taxon>Crambidae</taxon>
        <taxon>Crambinae</taxon>
        <taxon>Diatraea</taxon>
    </lineage>
</organism>
<dbReference type="PANTHER" id="PTHR24388:SF104">
    <property type="entry name" value="AT-RICH BINDING PROTEIN-RELATED"/>
    <property type="match status" value="1"/>
</dbReference>
<dbReference type="GO" id="GO:0008270">
    <property type="term" value="F:zinc ion binding"/>
    <property type="evidence" value="ECO:0007669"/>
    <property type="project" value="UniProtKB-UniRule"/>
</dbReference>
<feature type="binding site" evidence="8">
    <location>
        <position position="177"/>
    </location>
    <ligand>
        <name>Zn(2+)</name>
        <dbReference type="ChEBI" id="CHEBI:29105"/>
    </ligand>
</feature>
<feature type="binding site" evidence="8">
    <location>
        <position position="132"/>
    </location>
    <ligand>
        <name>Zn(2+)</name>
        <dbReference type="ChEBI" id="CHEBI:29105"/>
    </ligand>
</feature>
<evidence type="ECO:0000313" key="11">
    <source>
        <dbReference type="EMBL" id="CAG9790678.1"/>
    </source>
</evidence>
<feature type="domain" description="C2H2-type" evidence="9">
    <location>
        <begin position="613"/>
        <end position="636"/>
    </location>
</feature>
<feature type="domain" description="C2H2-type" evidence="9">
    <location>
        <begin position="552"/>
        <end position="580"/>
    </location>
</feature>
<dbReference type="InterPro" id="IPR050527">
    <property type="entry name" value="Snail/Krueppel_Znf"/>
</dbReference>
<reference evidence="11" key="2">
    <citation type="submission" date="2022-10" db="EMBL/GenBank/DDBJ databases">
        <authorList>
            <consortium name="ENA_rothamsted_submissions"/>
            <consortium name="culmorum"/>
            <person name="King R."/>
        </authorList>
    </citation>
    <scope>NUCLEOTIDE SEQUENCE</scope>
</reference>
<feature type="domain" description="C2H2-type" evidence="9">
    <location>
        <begin position="469"/>
        <end position="497"/>
    </location>
</feature>
<dbReference type="PROSITE" id="PS00028">
    <property type="entry name" value="ZINC_FINGER_C2H2_1"/>
    <property type="match status" value="9"/>
</dbReference>
<protein>
    <submittedName>
        <fullName evidence="11">Uncharacterized protein</fullName>
    </submittedName>
</protein>
<dbReference type="PROSITE" id="PS50157">
    <property type="entry name" value="ZINC_FINGER_C2H2_2"/>
    <property type="match status" value="11"/>
</dbReference>
<feature type="binding site" evidence="8">
    <location>
        <position position="174"/>
    </location>
    <ligand>
        <name>Zn(2+)</name>
        <dbReference type="ChEBI" id="CHEBI:29105"/>
    </ligand>
</feature>
<evidence type="ECO:0000256" key="5">
    <source>
        <dbReference type="ARBA" id="ARBA00023242"/>
    </source>
</evidence>
<dbReference type="GO" id="GO:0005634">
    <property type="term" value="C:nucleus"/>
    <property type="evidence" value="ECO:0007669"/>
    <property type="project" value="UniProtKB-SubCell"/>
</dbReference>
<dbReference type="AlphaFoldDB" id="A0A9N9R6T3"/>
<dbReference type="SMART" id="SM00355">
    <property type="entry name" value="ZnF_C2H2"/>
    <property type="match status" value="14"/>
</dbReference>
<dbReference type="SMART" id="SM00868">
    <property type="entry name" value="zf-AD"/>
    <property type="match status" value="1"/>
</dbReference>
<evidence type="ECO:0000259" key="10">
    <source>
        <dbReference type="PROSITE" id="PS51915"/>
    </source>
</evidence>
<reference evidence="11" key="1">
    <citation type="submission" date="2021-12" db="EMBL/GenBank/DDBJ databases">
        <authorList>
            <person name="King R."/>
        </authorList>
    </citation>
    <scope>NUCLEOTIDE SEQUENCE</scope>
</reference>
<dbReference type="GO" id="GO:0000978">
    <property type="term" value="F:RNA polymerase II cis-regulatory region sequence-specific DNA binding"/>
    <property type="evidence" value="ECO:0007669"/>
    <property type="project" value="TreeGrafter"/>
</dbReference>
<dbReference type="Pfam" id="PF00096">
    <property type="entry name" value="zf-C2H2"/>
    <property type="match status" value="4"/>
</dbReference>
<keyword evidence="2" id="KW-0677">Repeat</keyword>
<dbReference type="GO" id="GO:0045893">
    <property type="term" value="P:positive regulation of DNA-templated transcription"/>
    <property type="evidence" value="ECO:0007669"/>
    <property type="project" value="UniProtKB-ARBA"/>
</dbReference>
<name>A0A9N9R6T3_9NEOP</name>
<dbReference type="InterPro" id="IPR013087">
    <property type="entry name" value="Znf_C2H2_type"/>
</dbReference>
<feature type="domain" description="C2H2-type" evidence="9">
    <location>
        <begin position="497"/>
        <end position="522"/>
    </location>
</feature>
<keyword evidence="1 8" id="KW-0479">Metal-binding</keyword>
<dbReference type="GO" id="GO:0005694">
    <property type="term" value="C:chromosome"/>
    <property type="evidence" value="ECO:0007669"/>
    <property type="project" value="UniProtKB-ARBA"/>
</dbReference>
<feature type="domain" description="C2H2-type" evidence="9">
    <location>
        <begin position="638"/>
        <end position="666"/>
    </location>
</feature>
<dbReference type="FunFam" id="3.30.160.60:FF:002343">
    <property type="entry name" value="Zinc finger protein 33A"/>
    <property type="match status" value="1"/>
</dbReference>
<sequence length="814" mass="94625">MHKVLHRFPNPDKDMERFKTWVYAIGPILLGLEDKYIYKYRRVCRSHFIVKHCCRNNRISNIALPILNMPDVTKDIHKNLCVPKVTQKHLDTLQSSTPEALAPITNHDVDYSWHCEDVEEDITEKENFELFCCCCLTTQVKTLYDLNKINLKIALEEILGYEKSETDNGRQYICACCATLLMKCIEFRERCRRADALVQKLRSVDMLGCSSSVLAWFSSYLHGRQQAVRLKMEYVTSIERPYYSLDMNLSISEPLYMCTDEFVEENKADVENEKIREKGCMKCEKRDVLIEKEPDNEVKDQSKSIIDEAERLNDVKKQKDPDVLLDAEEDVDDVEFFVHEKPKKHVFRVEMYEEKYNMDVVSLTPEQQVMDMQSRKLTDNYLKASHRCESCSKGFFSEATLVNHYNATHHPDLGDHVCDLCTARFKHRRMLTGHMLTHRYRFKCKLCDFSTTRKYTVKGHHNWHQGVRFTCERCGKTFIKKTSFLSHVRIQHPNEEVWCRYCGESFISDSGLRTHRRLMHTNVIEFICAKCGEAFLNSEALAVHNNVECSEFPCARCGESFNDQKLLKVHVLARHAKSVGLSRKCEVCSKIFRNYTALKHHCELTSGVCLELSPCPQCGDSFESEELLQMHVTSAHRIHCIMCNKTFASEPAFAIHHKRVHLGVKINKSLVVCEICGKKCINNAYYLKHRRIHNGEMYECTECPKKFSLLHRFKDHLRVHTGETPYKCKLCPKAFKRHAGLHRHKTVHTGAKPYACPQCGRCFSQSNSMKAHVRAVHLKIPAPYRDRRQRSEKLKTTIANLSHANKNDNQNILC</sequence>
<evidence type="ECO:0000256" key="3">
    <source>
        <dbReference type="ARBA" id="ARBA00022771"/>
    </source>
</evidence>
<evidence type="ECO:0000313" key="12">
    <source>
        <dbReference type="Proteomes" id="UP001153714"/>
    </source>
</evidence>
<feature type="binding site" evidence="8">
    <location>
        <position position="135"/>
    </location>
    <ligand>
        <name>Zn(2+)</name>
        <dbReference type="ChEBI" id="CHEBI:29105"/>
    </ligand>
</feature>
<keyword evidence="5" id="KW-0539">Nucleus</keyword>
<evidence type="ECO:0000256" key="8">
    <source>
        <dbReference type="PROSITE-ProRule" id="PRU01263"/>
    </source>
</evidence>
<dbReference type="PROSITE" id="PS51915">
    <property type="entry name" value="ZAD"/>
    <property type="match status" value="1"/>
</dbReference>
<feature type="domain" description="C2H2-type" evidence="9">
    <location>
        <begin position="386"/>
        <end position="409"/>
    </location>
</feature>
<dbReference type="PANTHER" id="PTHR24388">
    <property type="entry name" value="ZINC FINGER PROTEIN"/>
    <property type="match status" value="1"/>
</dbReference>
<dbReference type="InterPro" id="IPR036236">
    <property type="entry name" value="Znf_C2H2_sf"/>
</dbReference>
<evidence type="ECO:0000256" key="6">
    <source>
        <dbReference type="ARBA" id="ARBA00037948"/>
    </source>
</evidence>